<dbReference type="RefSeq" id="WP_071154258.1">
    <property type="nucleotide sequence ID" value="NZ_CP019401.1"/>
</dbReference>
<keyword evidence="2" id="KW-0503">Monooxygenase</keyword>
<dbReference type="EMBL" id="CP019401">
    <property type="protein sequence ID" value="AQU80195.1"/>
    <property type="molecule type" value="Genomic_DNA"/>
</dbReference>
<dbReference type="Proteomes" id="UP000189661">
    <property type="component" value="Chromosome"/>
</dbReference>
<dbReference type="PROSITE" id="PS51725">
    <property type="entry name" value="ABM"/>
    <property type="match status" value="1"/>
</dbReference>
<feature type="domain" description="ABM" evidence="1">
    <location>
        <begin position="2"/>
        <end position="91"/>
    </location>
</feature>
<dbReference type="GO" id="GO:0004497">
    <property type="term" value="F:monooxygenase activity"/>
    <property type="evidence" value="ECO:0007669"/>
    <property type="project" value="UniProtKB-KW"/>
</dbReference>
<dbReference type="PANTHER" id="PTHR33336:SF3">
    <property type="entry name" value="ABM DOMAIN-CONTAINING PROTEIN"/>
    <property type="match status" value="1"/>
</dbReference>
<dbReference type="InterPro" id="IPR050744">
    <property type="entry name" value="AI-2_Isomerase_LsrG"/>
</dbReference>
<evidence type="ECO:0000259" key="1">
    <source>
        <dbReference type="PROSITE" id="PS51725"/>
    </source>
</evidence>
<dbReference type="SUPFAM" id="SSF54909">
    <property type="entry name" value="Dimeric alpha+beta barrel"/>
    <property type="match status" value="1"/>
</dbReference>
<evidence type="ECO:0000313" key="3">
    <source>
        <dbReference type="Proteomes" id="UP000189661"/>
    </source>
</evidence>
<keyword evidence="2" id="KW-0560">Oxidoreductase</keyword>
<gene>
    <name evidence="2" type="ORF">AJGP001_13315</name>
</gene>
<dbReference type="Pfam" id="PF03992">
    <property type="entry name" value="ABM"/>
    <property type="match status" value="1"/>
</dbReference>
<sequence>MIIIHANLQVRADQEQAFLEASKALVQASRTEEGNISYELKKSTEQNQHYTMVEVWKDLQATEVHNKSEHFTAFTQQAPGFMAAPMDLHVFSGEAVKA</sequence>
<reference evidence="2 3" key="1">
    <citation type="submission" date="2017-01" db="EMBL/GenBank/DDBJ databases">
        <title>Planococcus faecalis genome complete sequence.</title>
        <authorList>
            <person name="Lee P.C."/>
        </authorList>
    </citation>
    <scope>NUCLEOTIDE SEQUENCE [LARGE SCALE GENOMIC DNA]</scope>
    <source>
        <strain evidence="2 3">AJ003</strain>
    </source>
</reference>
<accession>A0ABM6IV26</accession>
<proteinExistence type="predicted"/>
<keyword evidence="3" id="KW-1185">Reference proteome</keyword>
<dbReference type="Gene3D" id="3.30.70.100">
    <property type="match status" value="1"/>
</dbReference>
<evidence type="ECO:0000313" key="2">
    <source>
        <dbReference type="EMBL" id="AQU80195.1"/>
    </source>
</evidence>
<organism evidence="2 3">
    <name type="scientific">Planococcus faecalis</name>
    <dbReference type="NCBI Taxonomy" id="1598147"/>
    <lineage>
        <taxon>Bacteria</taxon>
        <taxon>Bacillati</taxon>
        <taxon>Bacillota</taxon>
        <taxon>Bacilli</taxon>
        <taxon>Bacillales</taxon>
        <taxon>Caryophanaceae</taxon>
        <taxon>Planococcus</taxon>
    </lineage>
</organism>
<dbReference type="InterPro" id="IPR007138">
    <property type="entry name" value="ABM_dom"/>
</dbReference>
<dbReference type="PANTHER" id="PTHR33336">
    <property type="entry name" value="QUINOL MONOOXYGENASE YGIN-RELATED"/>
    <property type="match status" value="1"/>
</dbReference>
<dbReference type="InterPro" id="IPR011008">
    <property type="entry name" value="Dimeric_a/b-barrel"/>
</dbReference>
<protein>
    <submittedName>
        <fullName evidence="2">Antibiotic biosynthesis monooxygenase</fullName>
    </submittedName>
</protein>
<name>A0ABM6IV26_9BACL</name>